<keyword evidence="4" id="KW-1185">Reference proteome</keyword>
<evidence type="ECO:0000313" key="3">
    <source>
        <dbReference type="EMBL" id="GJJ11494.1"/>
    </source>
</evidence>
<dbReference type="AlphaFoldDB" id="A0AAV5AE79"/>
<accession>A0AAV5AE79</accession>
<proteinExistence type="predicted"/>
<comment type="caution">
    <text evidence="3">The sequence shown here is derived from an EMBL/GenBank/DDBJ whole genome shotgun (WGS) entry which is preliminary data.</text>
</comment>
<gene>
    <name evidence="3" type="ORF">Clacol_005727</name>
</gene>
<feature type="domain" description="Retroviral polymerase SH3-like" evidence="2">
    <location>
        <begin position="16"/>
        <end position="51"/>
    </location>
</feature>
<feature type="compositionally biased region" description="Polar residues" evidence="1">
    <location>
        <begin position="76"/>
        <end position="86"/>
    </location>
</feature>
<organism evidence="3 4">
    <name type="scientific">Clathrus columnatus</name>
    <dbReference type="NCBI Taxonomy" id="1419009"/>
    <lineage>
        <taxon>Eukaryota</taxon>
        <taxon>Fungi</taxon>
        <taxon>Dikarya</taxon>
        <taxon>Basidiomycota</taxon>
        <taxon>Agaricomycotina</taxon>
        <taxon>Agaricomycetes</taxon>
        <taxon>Phallomycetidae</taxon>
        <taxon>Phallales</taxon>
        <taxon>Clathraceae</taxon>
        <taxon>Clathrus</taxon>
    </lineage>
</organism>
<dbReference type="Pfam" id="PF25597">
    <property type="entry name" value="SH3_retrovirus"/>
    <property type="match status" value="1"/>
</dbReference>
<dbReference type="EMBL" id="BPWL01000006">
    <property type="protein sequence ID" value="GJJ11494.1"/>
    <property type="molecule type" value="Genomic_DNA"/>
</dbReference>
<evidence type="ECO:0000313" key="4">
    <source>
        <dbReference type="Proteomes" id="UP001050691"/>
    </source>
</evidence>
<feature type="region of interest" description="Disordered" evidence="1">
    <location>
        <begin position="76"/>
        <end position="122"/>
    </location>
</feature>
<reference evidence="3" key="1">
    <citation type="submission" date="2021-10" db="EMBL/GenBank/DDBJ databases">
        <title>De novo Genome Assembly of Clathrus columnatus (Basidiomycota, Fungi) Using Illumina and Nanopore Sequence Data.</title>
        <authorList>
            <person name="Ogiso-Tanaka E."/>
            <person name="Itagaki H."/>
            <person name="Hosoya T."/>
            <person name="Hosaka K."/>
        </authorList>
    </citation>
    <scope>NUCLEOTIDE SEQUENCE</scope>
    <source>
        <strain evidence="3">MO-923</strain>
    </source>
</reference>
<dbReference type="InterPro" id="IPR057670">
    <property type="entry name" value="SH3_retrovirus"/>
</dbReference>
<sequence>MKCIRRGSLTYLDYTGYFLTQKAWRIYDPQKRKVQISNNVNFDNNSCWPNRLAAEGEYNYQRLKPDLVEDIIILSNPSNHPTTRQHPTAPPIPIADNHISLPDSELPEEVAPDEPQQQPRPSEALANVNKNNILPEGSTCQAKAHANTKIQTATRNLQKWSAATYKQMPELEADLEDDDDQINFFEATYMTSADVPATYT</sequence>
<evidence type="ECO:0000256" key="1">
    <source>
        <dbReference type="SAM" id="MobiDB-lite"/>
    </source>
</evidence>
<evidence type="ECO:0000259" key="2">
    <source>
        <dbReference type="Pfam" id="PF25597"/>
    </source>
</evidence>
<dbReference type="Proteomes" id="UP001050691">
    <property type="component" value="Unassembled WGS sequence"/>
</dbReference>
<name>A0AAV5AE79_9AGAM</name>
<protein>
    <recommendedName>
        <fullName evidence="2">Retroviral polymerase SH3-like domain-containing protein</fullName>
    </recommendedName>
</protein>